<dbReference type="Pfam" id="PF12832">
    <property type="entry name" value="MFS_1_like"/>
    <property type="match status" value="1"/>
</dbReference>
<dbReference type="PANTHER" id="PTHR23522:SF10">
    <property type="entry name" value="3-PHENYLPROPIONIC ACID TRANSPORTER-RELATED"/>
    <property type="match status" value="1"/>
</dbReference>
<keyword evidence="3" id="KW-1003">Cell membrane</keyword>
<evidence type="ECO:0000256" key="4">
    <source>
        <dbReference type="ARBA" id="ARBA00022519"/>
    </source>
</evidence>
<dbReference type="RefSeq" id="WP_152151689.1">
    <property type="nucleotide sequence ID" value="NZ_WEIO01000005.1"/>
</dbReference>
<comment type="subcellular location">
    <subcellularLocation>
        <location evidence="1">Cell inner membrane</location>
        <topology evidence="1">Multi-pass membrane protein</topology>
    </subcellularLocation>
</comment>
<organism evidence="10 11">
    <name type="scientific">Bacillus aerolatus</name>
    <dbReference type="NCBI Taxonomy" id="2653354"/>
    <lineage>
        <taxon>Bacteria</taxon>
        <taxon>Bacillati</taxon>
        <taxon>Bacillota</taxon>
        <taxon>Bacilli</taxon>
        <taxon>Bacillales</taxon>
        <taxon>Bacillaceae</taxon>
        <taxon>Bacillus</taxon>
    </lineage>
</organism>
<dbReference type="InterPro" id="IPR036259">
    <property type="entry name" value="MFS_trans_sf"/>
</dbReference>
<feature type="transmembrane region" description="Helical" evidence="8">
    <location>
        <begin position="72"/>
        <end position="90"/>
    </location>
</feature>
<dbReference type="Proteomes" id="UP000429595">
    <property type="component" value="Unassembled WGS sequence"/>
</dbReference>
<protein>
    <submittedName>
        <fullName evidence="10">MFS transporter</fullName>
    </submittedName>
</protein>
<feature type="transmembrane region" description="Helical" evidence="8">
    <location>
        <begin position="40"/>
        <end position="60"/>
    </location>
</feature>
<evidence type="ECO:0000256" key="2">
    <source>
        <dbReference type="ARBA" id="ARBA00022448"/>
    </source>
</evidence>
<gene>
    <name evidence="10" type="ORF">F9802_10510</name>
</gene>
<evidence type="ECO:0000256" key="1">
    <source>
        <dbReference type="ARBA" id="ARBA00004429"/>
    </source>
</evidence>
<keyword evidence="11" id="KW-1185">Reference proteome</keyword>
<evidence type="ECO:0000259" key="9">
    <source>
        <dbReference type="Pfam" id="PF12832"/>
    </source>
</evidence>
<feature type="transmembrane region" description="Helical" evidence="8">
    <location>
        <begin position="326"/>
        <end position="349"/>
    </location>
</feature>
<dbReference type="GO" id="GO:0030395">
    <property type="term" value="F:lactose binding"/>
    <property type="evidence" value="ECO:0007669"/>
    <property type="project" value="TreeGrafter"/>
</dbReference>
<dbReference type="EMBL" id="WEIO01000005">
    <property type="protein sequence ID" value="KAB7706620.1"/>
    <property type="molecule type" value="Genomic_DNA"/>
</dbReference>
<keyword evidence="6 8" id="KW-1133">Transmembrane helix</keyword>
<keyword evidence="2" id="KW-0813">Transport</keyword>
<feature type="transmembrane region" description="Helical" evidence="8">
    <location>
        <begin position="160"/>
        <end position="182"/>
    </location>
</feature>
<comment type="caution">
    <text evidence="10">The sequence shown here is derived from an EMBL/GenBank/DDBJ whole genome shotgun (WGS) entry which is preliminary data.</text>
</comment>
<keyword evidence="4" id="KW-0997">Cell inner membrane</keyword>
<sequence>MYKAQTWLSLNFFAFFFTWGVFLPYWTAWLISSKGLTVESASTIIAAGLFIRSFSTFFVFPALSTKFPIGTLVKAFTVLSTLSLYLFIPFDSFRAMMIAMALFSFIYPLMLPLTESIGAIMMQSERIHYGKSRSWGSIGYAIALLIVGAVTAYFGENSIIYVMIFGCLLMLAAAFYYTPASLKTKANDHSVPFRSLFQSKRFVTAMIICIVIQGAHASYYSYGFIYLQDLGVNNTWSGVILNIAVVSEILFFAIADRLLKRTRISSMFFASAVASIIRWTLLFLFPSVTVYAATQILHSMTFALAHFAFIRLLYEEFDSREIPAAQGIYASLGMGLSTSLLTVAGGYLYKEEPGLAFLGMALVLIPAVLLSIYMKKKFEANPL</sequence>
<dbReference type="PANTHER" id="PTHR23522">
    <property type="entry name" value="BLL5896 PROTEIN"/>
    <property type="match status" value="1"/>
</dbReference>
<feature type="transmembrane region" description="Helical" evidence="8">
    <location>
        <begin position="135"/>
        <end position="154"/>
    </location>
</feature>
<reference evidence="10 11" key="1">
    <citation type="submission" date="2019-10" db="EMBL/GenBank/DDBJ databases">
        <title>Bacillus aerolatum sp. nov., isolated from bioaerosol of sport playgrounds.</title>
        <authorList>
            <person name="Chen P."/>
            <person name="Zhang G."/>
        </authorList>
    </citation>
    <scope>NUCLEOTIDE SEQUENCE [LARGE SCALE GENOMIC DNA]</scope>
    <source>
        <strain evidence="10 11">CX253</strain>
    </source>
</reference>
<feature type="transmembrane region" description="Helical" evidence="8">
    <location>
        <begin position="267"/>
        <end position="285"/>
    </location>
</feature>
<evidence type="ECO:0000256" key="6">
    <source>
        <dbReference type="ARBA" id="ARBA00022989"/>
    </source>
</evidence>
<proteinExistence type="predicted"/>
<dbReference type="NCBIfam" id="NF037955">
    <property type="entry name" value="mfs"/>
    <property type="match status" value="1"/>
</dbReference>
<feature type="transmembrane region" description="Helical" evidence="8">
    <location>
        <begin position="202"/>
        <end position="222"/>
    </location>
</feature>
<evidence type="ECO:0000256" key="7">
    <source>
        <dbReference type="ARBA" id="ARBA00023136"/>
    </source>
</evidence>
<dbReference type="GO" id="GO:0005886">
    <property type="term" value="C:plasma membrane"/>
    <property type="evidence" value="ECO:0007669"/>
    <property type="project" value="UniProtKB-SubCell"/>
</dbReference>
<feature type="domain" description="Major facilitator superfamily associated" evidence="9">
    <location>
        <begin position="6"/>
        <end position="355"/>
    </location>
</feature>
<feature type="transmembrane region" description="Helical" evidence="8">
    <location>
        <begin position="291"/>
        <end position="314"/>
    </location>
</feature>
<dbReference type="Gene3D" id="1.20.1250.20">
    <property type="entry name" value="MFS general substrate transporter like domains"/>
    <property type="match status" value="2"/>
</dbReference>
<evidence type="ECO:0000256" key="3">
    <source>
        <dbReference type="ARBA" id="ARBA00022475"/>
    </source>
</evidence>
<evidence type="ECO:0000313" key="10">
    <source>
        <dbReference type="EMBL" id="KAB7706620.1"/>
    </source>
</evidence>
<dbReference type="SUPFAM" id="SSF103473">
    <property type="entry name" value="MFS general substrate transporter"/>
    <property type="match status" value="1"/>
</dbReference>
<keyword evidence="7 8" id="KW-0472">Membrane</keyword>
<feature type="transmembrane region" description="Helical" evidence="8">
    <location>
        <begin position="96"/>
        <end position="114"/>
    </location>
</feature>
<feature type="transmembrane region" description="Helical" evidence="8">
    <location>
        <begin position="355"/>
        <end position="374"/>
    </location>
</feature>
<dbReference type="AlphaFoldDB" id="A0A6I1FQG8"/>
<evidence type="ECO:0000313" key="11">
    <source>
        <dbReference type="Proteomes" id="UP000429595"/>
    </source>
</evidence>
<feature type="transmembrane region" description="Helical" evidence="8">
    <location>
        <begin position="7"/>
        <end position="28"/>
    </location>
</feature>
<dbReference type="InterPro" id="IPR024989">
    <property type="entry name" value="MFS_assoc_dom"/>
</dbReference>
<evidence type="ECO:0000256" key="8">
    <source>
        <dbReference type="SAM" id="Phobius"/>
    </source>
</evidence>
<keyword evidence="5 8" id="KW-0812">Transmembrane</keyword>
<feature type="transmembrane region" description="Helical" evidence="8">
    <location>
        <begin position="234"/>
        <end position="255"/>
    </location>
</feature>
<dbReference type="PIRSF" id="PIRSF004925">
    <property type="entry name" value="HcaT"/>
    <property type="match status" value="1"/>
</dbReference>
<dbReference type="GO" id="GO:0015528">
    <property type="term" value="F:lactose:proton symporter activity"/>
    <property type="evidence" value="ECO:0007669"/>
    <property type="project" value="TreeGrafter"/>
</dbReference>
<dbReference type="InterPro" id="IPR026032">
    <property type="entry name" value="HcaT-like"/>
</dbReference>
<evidence type="ECO:0000256" key="5">
    <source>
        <dbReference type="ARBA" id="ARBA00022692"/>
    </source>
</evidence>
<accession>A0A6I1FQG8</accession>
<name>A0A6I1FQG8_9BACI</name>